<comment type="caution">
    <text evidence="10">The sequence shown here is derived from an EMBL/GenBank/DDBJ whole genome shotgun (WGS) entry which is preliminary data.</text>
</comment>
<dbReference type="AlphaFoldDB" id="A0A2M8LEZ5"/>
<evidence type="ECO:0000256" key="4">
    <source>
        <dbReference type="ARBA" id="ARBA00022980"/>
    </source>
</evidence>
<feature type="domain" description="Large ribosomal subunit protein uL6 alpha-beta" evidence="9">
    <location>
        <begin position="91"/>
        <end position="164"/>
    </location>
</feature>
<dbReference type="GO" id="GO:0003735">
    <property type="term" value="F:structural constituent of ribosome"/>
    <property type="evidence" value="ECO:0007669"/>
    <property type="project" value="UniProtKB-UniRule"/>
</dbReference>
<gene>
    <name evidence="6" type="primary">rplF</name>
    <name evidence="10" type="ORF">COV04_01570</name>
</gene>
<reference evidence="10 11" key="1">
    <citation type="submission" date="2017-09" db="EMBL/GenBank/DDBJ databases">
        <title>Depth-based differentiation of microbial function through sediment-hosted aquifers and enrichment of novel symbionts in the deep terrestrial subsurface.</title>
        <authorList>
            <person name="Probst A.J."/>
            <person name="Ladd B."/>
            <person name="Jarett J.K."/>
            <person name="Geller-Mcgrath D.E."/>
            <person name="Sieber C.M."/>
            <person name="Emerson J.B."/>
            <person name="Anantharaman K."/>
            <person name="Thomas B.C."/>
            <person name="Malmstrom R."/>
            <person name="Stieglmeier M."/>
            <person name="Klingl A."/>
            <person name="Woyke T."/>
            <person name="Ryan C.M."/>
            <person name="Banfield J.F."/>
        </authorList>
    </citation>
    <scope>NUCLEOTIDE SEQUENCE [LARGE SCALE GENOMIC DNA]</scope>
    <source>
        <strain evidence="10">CG10_big_fil_rev_8_21_14_0_10_48_11</strain>
    </source>
</reference>
<dbReference type="Proteomes" id="UP000231152">
    <property type="component" value="Unassembled WGS sequence"/>
</dbReference>
<dbReference type="GO" id="GO:0019843">
    <property type="term" value="F:rRNA binding"/>
    <property type="evidence" value="ECO:0007669"/>
    <property type="project" value="UniProtKB-UniRule"/>
</dbReference>
<dbReference type="InterPro" id="IPR002358">
    <property type="entry name" value="Ribosomal_uL6_CS"/>
</dbReference>
<comment type="function">
    <text evidence="6 8">This protein binds to the 23S rRNA, and is important in its secondary structure. It is located near the subunit interface in the base of the L7/L12 stalk, and near the tRNA binding site of the peptidyltransferase center.</text>
</comment>
<dbReference type="GO" id="GO:0022625">
    <property type="term" value="C:cytosolic large ribosomal subunit"/>
    <property type="evidence" value="ECO:0007669"/>
    <property type="project" value="UniProtKB-UniRule"/>
</dbReference>
<evidence type="ECO:0000313" key="10">
    <source>
        <dbReference type="EMBL" id="PJE76014.1"/>
    </source>
</evidence>
<evidence type="ECO:0000256" key="7">
    <source>
        <dbReference type="RuleBase" id="RU003869"/>
    </source>
</evidence>
<dbReference type="Pfam" id="PF00347">
    <property type="entry name" value="Ribosomal_L6"/>
    <property type="match status" value="2"/>
</dbReference>
<keyword evidence="2 6" id="KW-0699">rRNA-binding</keyword>
<evidence type="ECO:0000313" key="11">
    <source>
        <dbReference type="Proteomes" id="UP000231152"/>
    </source>
</evidence>
<accession>A0A2M8LEZ5</accession>
<feature type="domain" description="Large ribosomal subunit protein uL6 alpha-beta" evidence="9">
    <location>
        <begin position="11"/>
        <end position="83"/>
    </location>
</feature>
<dbReference type="InterPro" id="IPR019906">
    <property type="entry name" value="Ribosomal_uL6_bac-type"/>
</dbReference>
<dbReference type="PRINTS" id="PR00059">
    <property type="entry name" value="RIBOSOMALL6"/>
</dbReference>
<dbReference type="FunFam" id="3.90.930.12:FF:000002">
    <property type="entry name" value="50S ribosomal protein L6"/>
    <property type="match status" value="1"/>
</dbReference>
<dbReference type="GO" id="GO:0002181">
    <property type="term" value="P:cytoplasmic translation"/>
    <property type="evidence" value="ECO:0007669"/>
    <property type="project" value="TreeGrafter"/>
</dbReference>
<dbReference type="NCBIfam" id="TIGR03654">
    <property type="entry name" value="L6_bact"/>
    <property type="match status" value="1"/>
</dbReference>
<evidence type="ECO:0000256" key="8">
    <source>
        <dbReference type="RuleBase" id="RU003870"/>
    </source>
</evidence>
<dbReference type="PANTHER" id="PTHR11655:SF14">
    <property type="entry name" value="LARGE RIBOSOMAL SUBUNIT PROTEIN UL6M"/>
    <property type="match status" value="1"/>
</dbReference>
<dbReference type="SUPFAM" id="SSF56053">
    <property type="entry name" value="Ribosomal protein L6"/>
    <property type="match status" value="2"/>
</dbReference>
<protein>
    <recommendedName>
        <fullName evidence="6">Large ribosomal subunit protein uL6</fullName>
    </recommendedName>
</protein>
<dbReference type="PANTHER" id="PTHR11655">
    <property type="entry name" value="60S/50S RIBOSOMAL PROTEIN L6/L9"/>
    <property type="match status" value="1"/>
</dbReference>
<organism evidence="10 11">
    <name type="scientific">Candidatus Uhrbacteria bacterium CG10_big_fil_rev_8_21_14_0_10_48_11</name>
    <dbReference type="NCBI Taxonomy" id="1975037"/>
    <lineage>
        <taxon>Bacteria</taxon>
        <taxon>Candidatus Uhriibacteriota</taxon>
    </lineage>
</organism>
<evidence type="ECO:0000256" key="2">
    <source>
        <dbReference type="ARBA" id="ARBA00022730"/>
    </source>
</evidence>
<dbReference type="InterPro" id="IPR020040">
    <property type="entry name" value="Ribosomal_uL6_a/b-dom"/>
</dbReference>
<name>A0A2M8LEZ5_9BACT</name>
<dbReference type="EMBL" id="PFET01000006">
    <property type="protein sequence ID" value="PJE76014.1"/>
    <property type="molecule type" value="Genomic_DNA"/>
</dbReference>
<evidence type="ECO:0000256" key="1">
    <source>
        <dbReference type="ARBA" id="ARBA00009356"/>
    </source>
</evidence>
<keyword evidence="3 6" id="KW-0694">RNA-binding</keyword>
<comment type="subunit">
    <text evidence="6">Part of the 50S ribosomal subunit.</text>
</comment>
<keyword evidence="5 6" id="KW-0687">Ribonucleoprotein</keyword>
<dbReference type="HAMAP" id="MF_01365_B">
    <property type="entry name" value="Ribosomal_uL6_B"/>
    <property type="match status" value="1"/>
</dbReference>
<keyword evidence="4 6" id="KW-0689">Ribosomal protein</keyword>
<evidence type="ECO:0000256" key="5">
    <source>
        <dbReference type="ARBA" id="ARBA00023274"/>
    </source>
</evidence>
<evidence type="ECO:0000256" key="6">
    <source>
        <dbReference type="HAMAP-Rule" id="MF_01365"/>
    </source>
</evidence>
<dbReference type="Gene3D" id="3.90.930.12">
    <property type="entry name" value="Ribosomal protein L6, alpha-beta domain"/>
    <property type="match status" value="2"/>
</dbReference>
<proteinExistence type="inferred from homology"/>
<dbReference type="FunFam" id="3.90.930.12:FF:000001">
    <property type="entry name" value="50S ribosomal protein L6"/>
    <property type="match status" value="1"/>
</dbReference>
<comment type="similarity">
    <text evidence="1 6 7">Belongs to the universal ribosomal protein uL6 family.</text>
</comment>
<dbReference type="InterPro" id="IPR000702">
    <property type="entry name" value="Ribosomal_uL6-like"/>
</dbReference>
<evidence type="ECO:0000259" key="9">
    <source>
        <dbReference type="Pfam" id="PF00347"/>
    </source>
</evidence>
<evidence type="ECO:0000256" key="3">
    <source>
        <dbReference type="ARBA" id="ARBA00022884"/>
    </source>
</evidence>
<dbReference type="InterPro" id="IPR036789">
    <property type="entry name" value="Ribosomal_uL6-like_a/b-dom_sf"/>
</dbReference>
<sequence length="181" mass="19432">MSRIGKQPIIVPSGVTVDLDRGKITVKGSRGELSAAVHPSVRVAAGENELTVTVTNPEGNAERALWGLWRSLINNMVIGVTQGFTKQMELVGVGYKVAVAGSKLTLHLGFSHPIELTLPDGVKGEVEKNVLTLTGIDKQLVGETAARIRRLRKPEPYKGKGIKYVGEILRRKAGKAAKSSE</sequence>
<dbReference type="PROSITE" id="PS00525">
    <property type="entry name" value="RIBOSOMAL_L6_1"/>
    <property type="match status" value="1"/>
</dbReference>
<dbReference type="PIRSF" id="PIRSF002162">
    <property type="entry name" value="Ribosomal_L6"/>
    <property type="match status" value="1"/>
</dbReference>